<reference evidence="5" key="1">
    <citation type="submission" date="2020-05" db="EMBL/GenBank/DDBJ databases">
        <authorList>
            <person name="Chiriac C."/>
            <person name="Salcher M."/>
            <person name="Ghai R."/>
            <person name="Kavagutti S V."/>
        </authorList>
    </citation>
    <scope>NUCLEOTIDE SEQUENCE</scope>
</reference>
<keyword evidence="3" id="KW-0479">Metal-binding</keyword>
<proteinExistence type="inferred from homology"/>
<dbReference type="GO" id="GO:0008270">
    <property type="term" value="F:zinc ion binding"/>
    <property type="evidence" value="ECO:0007669"/>
    <property type="project" value="InterPro"/>
</dbReference>
<protein>
    <submittedName>
        <fullName evidence="5">Unannotated protein</fullName>
    </submittedName>
</protein>
<dbReference type="CDD" id="cd03379">
    <property type="entry name" value="beta_CA_cladeD"/>
    <property type="match status" value="1"/>
</dbReference>
<dbReference type="PANTHER" id="PTHR43175">
    <property type="entry name" value="CARBONIC ANHYDRASE"/>
    <property type="match status" value="1"/>
</dbReference>
<evidence type="ECO:0000256" key="3">
    <source>
        <dbReference type="ARBA" id="ARBA00022723"/>
    </source>
</evidence>
<dbReference type="InterPro" id="IPR001765">
    <property type="entry name" value="Carbonic_anhydrase"/>
</dbReference>
<dbReference type="Gene3D" id="3.40.1050.10">
    <property type="entry name" value="Carbonic anhydrase"/>
    <property type="match status" value="1"/>
</dbReference>
<gene>
    <name evidence="5" type="ORF">UFOPK1643_00182</name>
    <name evidence="6" type="ORF">UFOPK1698_00353</name>
</gene>
<dbReference type="EMBL" id="CAEZTP010000019">
    <property type="protein sequence ID" value="CAB4568129.1"/>
    <property type="molecule type" value="Genomic_DNA"/>
</dbReference>
<dbReference type="GO" id="GO:0004089">
    <property type="term" value="F:carbonate dehydratase activity"/>
    <property type="evidence" value="ECO:0007669"/>
    <property type="project" value="InterPro"/>
</dbReference>
<keyword evidence="4" id="KW-0862">Zinc</keyword>
<comment type="similarity">
    <text evidence="2">Belongs to the beta-class carbonic anhydrase family.</text>
</comment>
<dbReference type="SMART" id="SM00947">
    <property type="entry name" value="Pro_CA"/>
    <property type="match status" value="1"/>
</dbReference>
<evidence type="ECO:0000256" key="2">
    <source>
        <dbReference type="ARBA" id="ARBA00006217"/>
    </source>
</evidence>
<dbReference type="AlphaFoldDB" id="A0A6J6DEJ6"/>
<accession>A0A6J6DEJ6</accession>
<dbReference type="EMBL" id="CAEZTK010000007">
    <property type="protein sequence ID" value="CAB4561089.1"/>
    <property type="molecule type" value="Genomic_DNA"/>
</dbReference>
<sequence>MSVLNEVLAANKAYVADFGTKGSLALPPARSFAILTCMDARLDPAKYAGLSEGDAHVIRNAGARASDDAIRSLVISYKLLGTKEWFVIHHSNCGMEFFTDEIMRGLLSKSLETAALGESGFYDVGKGPGSDEGAYIDWLTISDQEKAVVDDVQRIRRHPLVPKNIPIYGYVYEVETGKLREITAATAAGKES</sequence>
<name>A0A6J6DEJ6_9ZZZZ</name>
<dbReference type="PANTHER" id="PTHR43175:SF3">
    <property type="entry name" value="CARBON DISULFIDE HYDROLASE"/>
    <property type="match status" value="1"/>
</dbReference>
<evidence type="ECO:0000256" key="1">
    <source>
        <dbReference type="ARBA" id="ARBA00001947"/>
    </source>
</evidence>
<dbReference type="Pfam" id="PF00484">
    <property type="entry name" value="Pro_CA"/>
    <property type="match status" value="1"/>
</dbReference>
<dbReference type="SUPFAM" id="SSF53056">
    <property type="entry name" value="beta-carbonic anhydrase, cab"/>
    <property type="match status" value="1"/>
</dbReference>
<organism evidence="5">
    <name type="scientific">freshwater metagenome</name>
    <dbReference type="NCBI Taxonomy" id="449393"/>
    <lineage>
        <taxon>unclassified sequences</taxon>
        <taxon>metagenomes</taxon>
        <taxon>ecological metagenomes</taxon>
    </lineage>
</organism>
<dbReference type="InterPro" id="IPR036874">
    <property type="entry name" value="Carbonic_anhydrase_sf"/>
</dbReference>
<evidence type="ECO:0000256" key="4">
    <source>
        <dbReference type="ARBA" id="ARBA00022833"/>
    </source>
</evidence>
<evidence type="ECO:0000313" key="5">
    <source>
        <dbReference type="EMBL" id="CAB4561089.1"/>
    </source>
</evidence>
<comment type="cofactor">
    <cofactor evidence="1">
        <name>Zn(2+)</name>
        <dbReference type="ChEBI" id="CHEBI:29105"/>
    </cofactor>
</comment>
<evidence type="ECO:0000313" key="6">
    <source>
        <dbReference type="EMBL" id="CAB4568129.1"/>
    </source>
</evidence>